<dbReference type="OrthoDB" id="673101at2"/>
<dbReference type="Proteomes" id="UP000199045">
    <property type="component" value="Unassembled WGS sequence"/>
</dbReference>
<accession>A0A1G7GQP3</accession>
<reference evidence="2 3" key="1">
    <citation type="submission" date="2016-10" db="EMBL/GenBank/DDBJ databases">
        <authorList>
            <person name="de Groot N.N."/>
        </authorList>
    </citation>
    <scope>NUCLEOTIDE SEQUENCE [LARGE SCALE GENOMIC DNA]</scope>
    <source>
        <strain evidence="2 3">DSM 527</strain>
    </source>
</reference>
<feature type="chain" id="PRO_5011511998" evidence="1">
    <location>
        <begin position="25"/>
        <end position="130"/>
    </location>
</feature>
<organism evidence="2 3">
    <name type="scientific">Chitinophaga filiformis</name>
    <name type="common">Myxococcus filiformis</name>
    <name type="synonym">Flexibacter filiformis</name>
    <dbReference type="NCBI Taxonomy" id="104663"/>
    <lineage>
        <taxon>Bacteria</taxon>
        <taxon>Pseudomonadati</taxon>
        <taxon>Bacteroidota</taxon>
        <taxon>Chitinophagia</taxon>
        <taxon>Chitinophagales</taxon>
        <taxon>Chitinophagaceae</taxon>
        <taxon>Chitinophaga</taxon>
    </lineage>
</organism>
<keyword evidence="1" id="KW-0732">Signal</keyword>
<gene>
    <name evidence="2" type="ORF">SAMN04488121_101120</name>
</gene>
<dbReference type="AlphaFoldDB" id="A0A1G7GQP3"/>
<protein>
    <submittedName>
        <fullName evidence="2">Uncharacterized protein</fullName>
    </submittedName>
</protein>
<feature type="signal peptide" evidence="1">
    <location>
        <begin position="1"/>
        <end position="24"/>
    </location>
</feature>
<name>A0A1G7GQP3_CHIFI</name>
<dbReference type="EMBL" id="FNBN01000001">
    <property type="protein sequence ID" value="SDE90401.1"/>
    <property type="molecule type" value="Genomic_DNA"/>
</dbReference>
<evidence type="ECO:0000256" key="1">
    <source>
        <dbReference type="SAM" id="SignalP"/>
    </source>
</evidence>
<proteinExistence type="predicted"/>
<dbReference type="RefSeq" id="WP_089828302.1">
    <property type="nucleotide sequence ID" value="NZ_FNBN01000001.1"/>
</dbReference>
<evidence type="ECO:0000313" key="3">
    <source>
        <dbReference type="Proteomes" id="UP000199045"/>
    </source>
</evidence>
<sequence>MKKTLRISLLLLTVLTFVFSVSQAQVKQEPLSNIEGNAQSITNKLKAALTLTEAQQPKILSAVTNFLQQRATILSLNNSNPKAYDTKLKSFHNGFQRKLKTILTPEQFTGFQELKPVNNDMTNVLAQLFY</sequence>
<evidence type="ECO:0000313" key="2">
    <source>
        <dbReference type="EMBL" id="SDE90401.1"/>
    </source>
</evidence>